<dbReference type="PANTHER" id="PTHR40061">
    <property type="entry name" value="SPORULATION PROTEIN YLMC-RELATED"/>
    <property type="match status" value="1"/>
</dbReference>
<dbReference type="SUPFAM" id="SSF50346">
    <property type="entry name" value="PRC-barrel domain"/>
    <property type="match status" value="1"/>
</dbReference>
<evidence type="ECO:0000313" key="3">
    <source>
        <dbReference type="Proteomes" id="UP000002377"/>
    </source>
</evidence>
<evidence type="ECO:0000313" key="2">
    <source>
        <dbReference type="EMBL" id="ADG82990.1"/>
    </source>
</evidence>
<dbReference type="HOGENOM" id="CLU_161336_0_1_9"/>
<dbReference type="Pfam" id="PF05239">
    <property type="entry name" value="PRC"/>
    <property type="match status" value="1"/>
</dbReference>
<protein>
    <submittedName>
        <fullName evidence="2">Sporulation protein, YlmC/YmxH family</fullName>
    </submittedName>
</protein>
<dbReference type="InterPro" id="IPR011033">
    <property type="entry name" value="PRC_barrel-like_sf"/>
</dbReference>
<dbReference type="EMBL" id="CP002028">
    <property type="protein sequence ID" value="ADG82990.1"/>
    <property type="molecule type" value="Genomic_DNA"/>
</dbReference>
<dbReference type="InterPro" id="IPR027275">
    <property type="entry name" value="PRC-brl_dom"/>
</dbReference>
<dbReference type="eggNOG" id="COG1873">
    <property type="taxonomic scope" value="Bacteria"/>
</dbReference>
<dbReference type="AlphaFoldDB" id="D5X986"/>
<evidence type="ECO:0000259" key="1">
    <source>
        <dbReference type="Pfam" id="PF05239"/>
    </source>
</evidence>
<feature type="domain" description="PRC-barrel" evidence="1">
    <location>
        <begin position="2"/>
        <end position="74"/>
    </location>
</feature>
<organism evidence="2 3">
    <name type="scientific">Thermincola potens (strain JR)</name>
    <dbReference type="NCBI Taxonomy" id="635013"/>
    <lineage>
        <taxon>Bacteria</taxon>
        <taxon>Bacillati</taxon>
        <taxon>Bacillota</taxon>
        <taxon>Clostridia</taxon>
        <taxon>Eubacteriales</taxon>
        <taxon>Thermincolaceae</taxon>
        <taxon>Thermincola</taxon>
    </lineage>
</organism>
<proteinExistence type="predicted"/>
<dbReference type="Proteomes" id="UP000002377">
    <property type="component" value="Chromosome"/>
</dbReference>
<sequence>MKVSDLRLREVINVYNGKKLGLIRDIEFDLDQGKIKSIILPGGNKVLGLLGKNDDIVIPWHKIKKMGLDVILVELSDFNDTRYEEY</sequence>
<gene>
    <name evidence="2" type="ordered locus">TherJR_2145</name>
</gene>
<dbReference type="RefSeq" id="WP_013120991.1">
    <property type="nucleotide sequence ID" value="NC_014152.1"/>
</dbReference>
<dbReference type="PANTHER" id="PTHR40061:SF1">
    <property type="entry name" value="SPORULATION PROTEIN YLMC-RELATED"/>
    <property type="match status" value="1"/>
</dbReference>
<reference evidence="2 3" key="1">
    <citation type="submission" date="2010-05" db="EMBL/GenBank/DDBJ databases">
        <title>Complete sequence of Thermincola sp. JR.</title>
        <authorList>
            <consortium name="US DOE Joint Genome Institute"/>
            <person name="Lucas S."/>
            <person name="Copeland A."/>
            <person name="Lapidus A."/>
            <person name="Cheng J.-F."/>
            <person name="Bruce D."/>
            <person name="Goodwin L."/>
            <person name="Pitluck S."/>
            <person name="Chertkov O."/>
            <person name="Detter J.C."/>
            <person name="Han C."/>
            <person name="Tapia R."/>
            <person name="Land M."/>
            <person name="Hauser L."/>
            <person name="Kyrpides N."/>
            <person name="Mikhailova N."/>
            <person name="Hazen T.C."/>
            <person name="Woyke T."/>
        </authorList>
    </citation>
    <scope>NUCLEOTIDE SEQUENCE [LARGE SCALE GENOMIC DNA]</scope>
    <source>
        <strain evidence="2 3">JR</strain>
    </source>
</reference>
<dbReference type="STRING" id="635013.TherJR_2145"/>
<dbReference type="InterPro" id="IPR014238">
    <property type="entry name" value="Spore_YlmC/YmxH"/>
</dbReference>
<keyword evidence="3" id="KW-1185">Reference proteome</keyword>
<dbReference type="KEGG" id="tjr:TherJR_2145"/>
<name>D5X986_THEPJ</name>
<dbReference type="Gene3D" id="2.30.30.240">
    <property type="entry name" value="PRC-barrel domain"/>
    <property type="match status" value="1"/>
</dbReference>
<dbReference type="NCBIfam" id="TIGR02888">
    <property type="entry name" value="spore_YlmC_YmxH"/>
    <property type="match status" value="1"/>
</dbReference>
<accession>D5X986</accession>